<accession>A0A0E9XDV2</accession>
<name>A0A0E9XDV2_ANGAN</name>
<reference evidence="1" key="2">
    <citation type="journal article" date="2015" name="Fish Shellfish Immunol.">
        <title>Early steps in the European eel (Anguilla anguilla)-Vibrio vulnificus interaction in the gills: Role of the RtxA13 toxin.</title>
        <authorList>
            <person name="Callol A."/>
            <person name="Pajuelo D."/>
            <person name="Ebbesson L."/>
            <person name="Teles M."/>
            <person name="MacKenzie S."/>
            <person name="Amaro C."/>
        </authorList>
    </citation>
    <scope>NUCLEOTIDE SEQUENCE</scope>
</reference>
<organism evidence="1">
    <name type="scientific">Anguilla anguilla</name>
    <name type="common">European freshwater eel</name>
    <name type="synonym">Muraena anguilla</name>
    <dbReference type="NCBI Taxonomy" id="7936"/>
    <lineage>
        <taxon>Eukaryota</taxon>
        <taxon>Metazoa</taxon>
        <taxon>Chordata</taxon>
        <taxon>Craniata</taxon>
        <taxon>Vertebrata</taxon>
        <taxon>Euteleostomi</taxon>
        <taxon>Actinopterygii</taxon>
        <taxon>Neopterygii</taxon>
        <taxon>Teleostei</taxon>
        <taxon>Anguilliformes</taxon>
        <taxon>Anguillidae</taxon>
        <taxon>Anguilla</taxon>
    </lineage>
</organism>
<protein>
    <submittedName>
        <fullName evidence="1">Uncharacterized protein</fullName>
    </submittedName>
</protein>
<dbReference type="AlphaFoldDB" id="A0A0E9XDV2"/>
<proteinExistence type="predicted"/>
<evidence type="ECO:0000313" key="1">
    <source>
        <dbReference type="EMBL" id="JAI00637.1"/>
    </source>
</evidence>
<dbReference type="EMBL" id="GBXM01007941">
    <property type="protein sequence ID" value="JAI00637.1"/>
    <property type="molecule type" value="Transcribed_RNA"/>
</dbReference>
<sequence length="54" mass="5769">MMPTSVPGSALSGMGLFRDFRNITGALSLTSVISIITFAFEAEPEPSFAWICIS</sequence>
<reference evidence="1" key="1">
    <citation type="submission" date="2014-11" db="EMBL/GenBank/DDBJ databases">
        <authorList>
            <person name="Amaro Gonzalez C."/>
        </authorList>
    </citation>
    <scope>NUCLEOTIDE SEQUENCE</scope>
</reference>